<proteinExistence type="inferred from homology"/>
<accession>A0A8S1IPL0</accession>
<dbReference type="OrthoDB" id="7676488at2759"/>
<dbReference type="NCBIfam" id="TIGR00309">
    <property type="entry name" value="V_ATPase_subD"/>
    <property type="match status" value="1"/>
</dbReference>
<dbReference type="Pfam" id="PF01813">
    <property type="entry name" value="ATP-synt_D"/>
    <property type="match status" value="1"/>
</dbReference>
<dbReference type="Proteomes" id="UP000708148">
    <property type="component" value="Unassembled WGS sequence"/>
</dbReference>
<keyword evidence="4" id="KW-0175">Coiled coil</keyword>
<dbReference type="GO" id="GO:0046961">
    <property type="term" value="F:proton-transporting ATPase activity, rotational mechanism"/>
    <property type="evidence" value="ECO:0007669"/>
    <property type="project" value="InterPro"/>
</dbReference>
<dbReference type="Gene3D" id="1.10.287.3240">
    <property type="match status" value="1"/>
</dbReference>
<dbReference type="PANTHER" id="PTHR11671">
    <property type="entry name" value="V-TYPE ATP SYNTHASE SUBUNIT D"/>
    <property type="match status" value="1"/>
</dbReference>
<evidence type="ECO:0000256" key="3">
    <source>
        <dbReference type="ARBA" id="ARBA00023065"/>
    </source>
</evidence>
<evidence type="ECO:0000313" key="6">
    <source>
        <dbReference type="Proteomes" id="UP000708148"/>
    </source>
</evidence>
<protein>
    <recommendedName>
        <fullName evidence="7">Vacuolar ATP synthase subunit D</fullName>
    </recommendedName>
</protein>
<dbReference type="InterPro" id="IPR002699">
    <property type="entry name" value="V_ATPase_D"/>
</dbReference>
<keyword evidence="2" id="KW-0813">Transport</keyword>
<keyword evidence="6" id="KW-1185">Reference proteome</keyword>
<gene>
    <name evidence="5" type="ORF">OSTQU699_LOCUS920</name>
</gene>
<keyword evidence="3" id="KW-0406">Ion transport</keyword>
<comment type="similarity">
    <text evidence="1">Belongs to the V-ATPase D subunit family.</text>
</comment>
<evidence type="ECO:0000313" key="5">
    <source>
        <dbReference type="EMBL" id="CAD7695559.1"/>
    </source>
</evidence>
<sequence length="249" mass="27685">MSTQNRYPVVPTVTVLAVMKVRLQGATKGHALLKKKADALTVRFRAILRQIIEAKEAMGQTMRESFFTLIEARYAAGDSIRHTVFDNVEQASIKVYAQQDNVAGVKIPKFEHVKVGTGTDLKMDLTGLGSGGQKIQNCRKSFTGAVELLVELANLQTAFITLDEALKVTNRRVNALENVVKPRLENTIAYIKGELDELEREEFFRLKKIQGKKQRDLEKIEKQKAEAMSAGGNAKVPSLLAVEDPDIVF</sequence>
<dbReference type="EMBL" id="CAJHUC010000360">
    <property type="protein sequence ID" value="CAD7695559.1"/>
    <property type="molecule type" value="Genomic_DNA"/>
</dbReference>
<evidence type="ECO:0008006" key="7">
    <source>
        <dbReference type="Google" id="ProtNLM"/>
    </source>
</evidence>
<dbReference type="AlphaFoldDB" id="A0A8S1IPL0"/>
<evidence type="ECO:0000256" key="1">
    <source>
        <dbReference type="ARBA" id="ARBA00005850"/>
    </source>
</evidence>
<feature type="coiled-coil region" evidence="4">
    <location>
        <begin position="181"/>
        <end position="226"/>
    </location>
</feature>
<dbReference type="FunFam" id="1.10.287.3240:FF:000003">
    <property type="entry name" value="V-type proton ATPase subunit D"/>
    <property type="match status" value="1"/>
</dbReference>
<name>A0A8S1IPL0_9CHLO</name>
<comment type="caution">
    <text evidence="5">The sequence shown here is derived from an EMBL/GenBank/DDBJ whole genome shotgun (WGS) entry which is preliminary data.</text>
</comment>
<organism evidence="5 6">
    <name type="scientific">Ostreobium quekettii</name>
    <dbReference type="NCBI Taxonomy" id="121088"/>
    <lineage>
        <taxon>Eukaryota</taxon>
        <taxon>Viridiplantae</taxon>
        <taxon>Chlorophyta</taxon>
        <taxon>core chlorophytes</taxon>
        <taxon>Ulvophyceae</taxon>
        <taxon>TCBD clade</taxon>
        <taxon>Bryopsidales</taxon>
        <taxon>Ostreobineae</taxon>
        <taxon>Ostreobiaceae</taxon>
        <taxon>Ostreobium</taxon>
    </lineage>
</organism>
<reference evidence="5" key="1">
    <citation type="submission" date="2020-12" db="EMBL/GenBank/DDBJ databases">
        <authorList>
            <person name="Iha C."/>
        </authorList>
    </citation>
    <scope>NUCLEOTIDE SEQUENCE</scope>
</reference>
<evidence type="ECO:0000256" key="4">
    <source>
        <dbReference type="SAM" id="Coils"/>
    </source>
</evidence>
<evidence type="ECO:0000256" key="2">
    <source>
        <dbReference type="ARBA" id="ARBA00022448"/>
    </source>
</evidence>